<keyword evidence="7" id="KW-1185">Reference proteome</keyword>
<comment type="subcellular location">
    <subcellularLocation>
        <location evidence="1">Nucleus</location>
    </subcellularLocation>
</comment>
<dbReference type="InterPro" id="IPR039182">
    <property type="entry name" value="Pop1"/>
</dbReference>
<dbReference type="InterPro" id="IPR012590">
    <property type="entry name" value="POPLD_dom"/>
</dbReference>
<dbReference type="PANTHER" id="PTHR22731">
    <property type="entry name" value="RIBONUCLEASES P/MRP PROTEIN SUBUNIT POP1"/>
    <property type="match status" value="1"/>
</dbReference>
<dbReference type="PANTHER" id="PTHR22731:SF3">
    <property type="entry name" value="RIBONUCLEASES P_MRP PROTEIN SUBUNIT POP1"/>
    <property type="match status" value="1"/>
</dbReference>
<gene>
    <name evidence="6" type="ORF">TCON_0345</name>
</gene>
<dbReference type="Pfam" id="PF06978">
    <property type="entry name" value="POP1_N"/>
    <property type="match status" value="1"/>
</dbReference>
<name>A0ABQ7I240_9MICR</name>
<keyword evidence="2" id="KW-0819">tRNA processing</keyword>
<evidence type="ECO:0000259" key="5">
    <source>
        <dbReference type="Pfam" id="PF08170"/>
    </source>
</evidence>
<keyword evidence="3" id="KW-0539">Nucleus</keyword>
<evidence type="ECO:0000313" key="7">
    <source>
        <dbReference type="Proteomes" id="UP001516464"/>
    </source>
</evidence>
<proteinExistence type="predicted"/>
<sequence>MDEINPLEFIKARAAEIEDLEASLSTNTKKTMLFQRLPFHKRRRNSSYRRRRSTKSAKPHRWFAKRFRMVDLYGVRMPMESNHKSDSYIYKSQERGFIFHEAYKKAYVYQLIENCKEINYTIRDSVQICILEGERVEVAIIDKCLIIIQMCEKHLVEAPFLFSFEKIFLLLKGKNRRTGRYLNEELVEQEINAKYDEKSYLFIKYSFDSIITGIVLTCYNVTGSICDYFTRKGMVVIGIKEALRVALENKELLYPFDYPNLHLFKQYEAVLMDPIKAKYDRTPPAKRPVYNADEYPFYLPLDNIVSIWYFKCLRGGCLKKGAMIYSKENEIIGYVLRGAFSYTIGKCAGICYLIKDFRGTTWGKNIGSPIKYEMSLEHRYNIESHQ</sequence>
<dbReference type="EMBL" id="SBIQ01000012">
    <property type="protein sequence ID" value="KAF7684480.1"/>
    <property type="molecule type" value="Genomic_DNA"/>
</dbReference>
<accession>A0ABQ7I240</accession>
<organism evidence="6 7">
    <name type="scientific">Astathelohania contejeani</name>
    <dbReference type="NCBI Taxonomy" id="164912"/>
    <lineage>
        <taxon>Eukaryota</taxon>
        <taxon>Fungi</taxon>
        <taxon>Fungi incertae sedis</taxon>
        <taxon>Microsporidia</taxon>
        <taxon>Astathelohaniidae</taxon>
        <taxon>Astathelohania</taxon>
    </lineage>
</organism>
<dbReference type="Pfam" id="PF08170">
    <property type="entry name" value="POPLD"/>
    <property type="match status" value="1"/>
</dbReference>
<evidence type="ECO:0000256" key="3">
    <source>
        <dbReference type="ARBA" id="ARBA00023242"/>
    </source>
</evidence>
<comment type="caution">
    <text evidence="6">The sequence shown here is derived from an EMBL/GenBank/DDBJ whole genome shotgun (WGS) entry which is preliminary data.</text>
</comment>
<evidence type="ECO:0000256" key="2">
    <source>
        <dbReference type="ARBA" id="ARBA00022694"/>
    </source>
</evidence>
<dbReference type="InterPro" id="IPR009723">
    <property type="entry name" value="Pop1_N"/>
</dbReference>
<dbReference type="Proteomes" id="UP001516464">
    <property type="component" value="Unassembled WGS sequence"/>
</dbReference>
<evidence type="ECO:0000256" key="1">
    <source>
        <dbReference type="ARBA" id="ARBA00004123"/>
    </source>
</evidence>
<protein>
    <submittedName>
        <fullName evidence="6">Uncharacterized protein</fullName>
    </submittedName>
</protein>
<feature type="domain" description="Pop1 N-terminal" evidence="4">
    <location>
        <begin position="9"/>
        <end position="55"/>
    </location>
</feature>
<evidence type="ECO:0000259" key="4">
    <source>
        <dbReference type="Pfam" id="PF06978"/>
    </source>
</evidence>
<reference evidence="6 7" key="1">
    <citation type="submission" date="2019-01" db="EMBL/GenBank/DDBJ databases">
        <title>Genomes sequencing and comparative genomics of infectious freshwater microsporidia, Cucumispora dikerogammari and Thelohania contejeani.</title>
        <authorList>
            <person name="Cormier A."/>
            <person name="Giraud I."/>
            <person name="Wattier R."/>
            <person name="Teixeira M."/>
            <person name="Grandjean F."/>
            <person name="Rigaud T."/>
            <person name="Cordaux R."/>
        </authorList>
    </citation>
    <scope>NUCLEOTIDE SEQUENCE [LARGE SCALE GENOMIC DNA]</scope>
    <source>
        <strain evidence="6">T1</strain>
        <tissue evidence="6">Spores</tissue>
    </source>
</reference>
<feature type="domain" description="POPLD" evidence="5">
    <location>
        <begin position="229"/>
        <end position="292"/>
    </location>
</feature>
<evidence type="ECO:0000313" key="6">
    <source>
        <dbReference type="EMBL" id="KAF7684480.1"/>
    </source>
</evidence>